<evidence type="ECO:0000256" key="1">
    <source>
        <dbReference type="SAM" id="MobiDB-lite"/>
    </source>
</evidence>
<dbReference type="Proteomes" id="UP000079169">
    <property type="component" value="Unplaced"/>
</dbReference>
<name>A0A3Q0JR22_DIACI</name>
<feature type="compositionally biased region" description="Polar residues" evidence="1">
    <location>
        <begin position="234"/>
        <end position="247"/>
    </location>
</feature>
<feature type="compositionally biased region" description="Low complexity" evidence="1">
    <location>
        <begin position="108"/>
        <end position="118"/>
    </location>
</feature>
<dbReference type="GeneID" id="103524374"/>
<keyword evidence="2" id="KW-1185">Reference proteome</keyword>
<sequence length="281" mass="31856">MKLNEDVKQEPKKSEYFVDIKRIPDFQLLEIFERQAKILKNKFIVSKLPDKGQKLIEKNNAIQNELETRQKATDDIISSIREMKIDCTASNEKKTKHSNQLNSEKKQPSLSSSCSSLSQEGTSSIEVQNLADHSTTIVDKFAVNRNERLDQIDPPSRFIPAQSAKVKEPKRVYGEKDISAACMPNKKFDVKQLPLSEVVKLKGRETTYLKELEIKEAQERLTSLEFSTTAVGTSSLSYTPMNYRSNTGGDSDESEGENEEHGILEEEDDDRRGTISYAVED</sequence>
<dbReference type="RefSeq" id="XP_026689290.1">
    <property type="nucleotide sequence ID" value="XM_026833489.1"/>
</dbReference>
<dbReference type="AlphaFoldDB" id="A0A3Q0JR22"/>
<dbReference type="KEGG" id="dci:103524374"/>
<feature type="region of interest" description="Disordered" evidence="1">
    <location>
        <begin position="234"/>
        <end position="281"/>
    </location>
</feature>
<dbReference type="InterPro" id="IPR026213">
    <property type="entry name" value="GRINL1"/>
</dbReference>
<dbReference type="GO" id="GO:0006368">
    <property type="term" value="P:transcription elongation by RNA polymerase II"/>
    <property type="evidence" value="ECO:0007669"/>
    <property type="project" value="InterPro"/>
</dbReference>
<reference evidence="3" key="1">
    <citation type="submission" date="2025-08" db="UniProtKB">
        <authorList>
            <consortium name="RefSeq"/>
        </authorList>
    </citation>
    <scope>IDENTIFICATION</scope>
</reference>
<accession>A0A3Q0JR22</accession>
<dbReference type="Pfam" id="PF15328">
    <property type="entry name" value="GCOM2"/>
    <property type="match status" value="1"/>
</dbReference>
<dbReference type="STRING" id="121845.A0A3Q0JR22"/>
<dbReference type="PaxDb" id="121845-A0A3Q0JR22"/>
<dbReference type="PRINTS" id="PR02085">
    <property type="entry name" value="POLR2GRINL1"/>
</dbReference>
<organism evidence="2 3">
    <name type="scientific">Diaphorina citri</name>
    <name type="common">Asian citrus psyllid</name>
    <dbReference type="NCBI Taxonomy" id="121845"/>
    <lineage>
        <taxon>Eukaryota</taxon>
        <taxon>Metazoa</taxon>
        <taxon>Ecdysozoa</taxon>
        <taxon>Arthropoda</taxon>
        <taxon>Hexapoda</taxon>
        <taxon>Insecta</taxon>
        <taxon>Pterygota</taxon>
        <taxon>Neoptera</taxon>
        <taxon>Paraneoptera</taxon>
        <taxon>Hemiptera</taxon>
        <taxon>Sternorrhyncha</taxon>
        <taxon>Psylloidea</taxon>
        <taxon>Psyllidae</taxon>
        <taxon>Diaphorininae</taxon>
        <taxon>Diaphorina</taxon>
    </lineage>
</organism>
<protein>
    <submittedName>
        <fullName evidence="3">Uncharacterized protein LOC103524374</fullName>
    </submittedName>
</protein>
<dbReference type="GO" id="GO:0003711">
    <property type="term" value="F:transcription elongation factor activity"/>
    <property type="evidence" value="ECO:0007669"/>
    <property type="project" value="InterPro"/>
</dbReference>
<gene>
    <name evidence="3" type="primary">LOC103524374</name>
</gene>
<evidence type="ECO:0000313" key="3">
    <source>
        <dbReference type="RefSeq" id="XP_026689290.1"/>
    </source>
</evidence>
<feature type="region of interest" description="Disordered" evidence="1">
    <location>
        <begin position="88"/>
        <end position="118"/>
    </location>
</feature>
<proteinExistence type="predicted"/>
<evidence type="ECO:0000313" key="2">
    <source>
        <dbReference type="Proteomes" id="UP000079169"/>
    </source>
</evidence>
<dbReference type="GO" id="GO:0005634">
    <property type="term" value="C:nucleus"/>
    <property type="evidence" value="ECO:0007669"/>
    <property type="project" value="InterPro"/>
</dbReference>